<dbReference type="HOGENOM" id="CLU_1457975_0_0_1"/>
<protein>
    <submittedName>
        <fullName evidence="1">Uncharacterized protein</fullName>
    </submittedName>
</protein>
<gene>
    <name evidence="1" type="ORF">SINV_12408</name>
</gene>
<name>E9J5U8_SOLIN</name>
<sequence length="186" mass="21670">NANLEKWSRTSLRRAGCARLCENYFTIDSFNPNTITRADPLKTYKSKLNFDNSEEDISEWIHLKPDMYKKNSTAIAHNYAKNQAKNITKQSQFEKNETNVTLLTFISDNILIDEQLQEPPLKTYKSWLNDVDSSEEEDTSKWTHLEPRMRKKASTVATRINVQNKNAENKENITNKKQNNIIKSLK</sequence>
<organism>
    <name type="scientific">Solenopsis invicta</name>
    <name type="common">Red imported fire ant</name>
    <name type="synonym">Solenopsis wagneri</name>
    <dbReference type="NCBI Taxonomy" id="13686"/>
    <lineage>
        <taxon>Eukaryota</taxon>
        <taxon>Metazoa</taxon>
        <taxon>Ecdysozoa</taxon>
        <taxon>Arthropoda</taxon>
        <taxon>Hexapoda</taxon>
        <taxon>Insecta</taxon>
        <taxon>Pterygota</taxon>
        <taxon>Neoptera</taxon>
        <taxon>Endopterygota</taxon>
        <taxon>Hymenoptera</taxon>
        <taxon>Apocrita</taxon>
        <taxon>Aculeata</taxon>
        <taxon>Formicoidea</taxon>
        <taxon>Formicidae</taxon>
        <taxon>Myrmicinae</taxon>
        <taxon>Solenopsis</taxon>
    </lineage>
</organism>
<evidence type="ECO:0000313" key="1">
    <source>
        <dbReference type="EMBL" id="EFZ11809.1"/>
    </source>
</evidence>
<dbReference type="AlphaFoldDB" id="E9J5U8"/>
<dbReference type="EMBL" id="GL768198">
    <property type="protein sequence ID" value="EFZ11809.1"/>
    <property type="molecule type" value="Genomic_DNA"/>
</dbReference>
<reference evidence="1" key="1">
    <citation type="journal article" date="2011" name="Proc. Natl. Acad. Sci. U.S.A.">
        <title>The genome of the fire ant Solenopsis invicta.</title>
        <authorList>
            <person name="Wurm Y."/>
            <person name="Wang J."/>
            <person name="Riba-Grognuz O."/>
            <person name="Corona M."/>
            <person name="Nygaard S."/>
            <person name="Hunt B.G."/>
            <person name="Ingram K.K."/>
            <person name="Falquet L."/>
            <person name="Nipitwattanaphon M."/>
            <person name="Gotzek D."/>
            <person name="Dijkstra M.B."/>
            <person name="Oettler J."/>
            <person name="Comtesse F."/>
            <person name="Shih C.J."/>
            <person name="Wu W.J."/>
            <person name="Yang C.C."/>
            <person name="Thomas J."/>
            <person name="Beaudoing E."/>
            <person name="Pradervand S."/>
            <person name="Flegel V."/>
            <person name="Cook E.D."/>
            <person name="Fabbretti R."/>
            <person name="Stockinger H."/>
            <person name="Long L."/>
            <person name="Farmerie W.G."/>
            <person name="Oakey J."/>
            <person name="Boomsma J.J."/>
            <person name="Pamilo P."/>
            <person name="Yi S.V."/>
            <person name="Heinze J."/>
            <person name="Goodisman M.A."/>
            <person name="Farinelli L."/>
            <person name="Harshman K."/>
            <person name="Hulo N."/>
            <person name="Cerutti L."/>
            <person name="Xenarios I."/>
            <person name="Shoemaker D."/>
            <person name="Keller L."/>
        </authorList>
    </citation>
    <scope>NUCLEOTIDE SEQUENCE [LARGE SCALE GENOMIC DNA]</scope>
</reference>
<feature type="non-terminal residue" evidence="1">
    <location>
        <position position="186"/>
    </location>
</feature>
<accession>E9J5U8</accession>
<feature type="non-terminal residue" evidence="1">
    <location>
        <position position="1"/>
    </location>
</feature>
<proteinExistence type="predicted"/>